<dbReference type="FunFam" id="3.40.630.30:FF:000064">
    <property type="entry name" value="GNAT family acetyltransferase"/>
    <property type="match status" value="1"/>
</dbReference>
<dbReference type="PANTHER" id="PTHR10545:SF29">
    <property type="entry name" value="GH14572P-RELATED"/>
    <property type="match status" value="1"/>
</dbReference>
<dbReference type="InterPro" id="IPR000182">
    <property type="entry name" value="GNAT_dom"/>
</dbReference>
<dbReference type="PANTHER" id="PTHR10545">
    <property type="entry name" value="DIAMINE N-ACETYLTRANSFERASE"/>
    <property type="match status" value="1"/>
</dbReference>
<feature type="domain" description="N-acetyltransferase" evidence="4">
    <location>
        <begin position="9"/>
        <end position="165"/>
    </location>
</feature>
<accession>B8HXZ8</accession>
<sequence length="169" mass="18757">MTFVAKSDLTLRSPRPVDVPTLFNLIKALADYENLSHTVTGTVTELEAHLFGNPPLVEAVMAEVNDRAVGFALFFSNYSTFLTRPGLYLEDLFVLPDYRRLGIGKAMLKYLARLAVERGCGRLEWSVLDWNAPAISFYEKMGATVLPDWRICRTTGDALLAMAAPEGPN</sequence>
<keyword evidence="2 5" id="KW-0808">Transferase</keyword>
<dbReference type="CDD" id="cd04301">
    <property type="entry name" value="NAT_SF"/>
    <property type="match status" value="1"/>
</dbReference>
<protein>
    <submittedName>
        <fullName evidence="5">GCN5-related N-acetyltransferase</fullName>
    </submittedName>
</protein>
<dbReference type="EMBL" id="CP001344">
    <property type="protein sequence ID" value="ACL43437.1"/>
    <property type="molecule type" value="Genomic_DNA"/>
</dbReference>
<dbReference type="OrthoDB" id="9792929at2"/>
<keyword evidence="3" id="KW-0012">Acyltransferase</keyword>
<reference evidence="5" key="1">
    <citation type="submission" date="2009-01" db="EMBL/GenBank/DDBJ databases">
        <title>Complete sequence of chromosome Cyanothece sp. PCC 7425.</title>
        <authorList>
            <consortium name="US DOE Joint Genome Institute"/>
            <person name="Lucas S."/>
            <person name="Copeland A."/>
            <person name="Lapidus A."/>
            <person name="Glavina del Rio T."/>
            <person name="Dalin E."/>
            <person name="Tice H."/>
            <person name="Bruce D."/>
            <person name="Goodwin L."/>
            <person name="Pitluck S."/>
            <person name="Sims D."/>
            <person name="Meineke L."/>
            <person name="Brettin T."/>
            <person name="Detter J.C."/>
            <person name="Han C."/>
            <person name="Larimer F."/>
            <person name="Land M."/>
            <person name="Hauser L."/>
            <person name="Kyrpides N."/>
            <person name="Ovchinnikova G."/>
            <person name="Liberton M."/>
            <person name="Stoeckel J."/>
            <person name="Banerjee A."/>
            <person name="Singh A."/>
            <person name="Page L."/>
            <person name="Sato H."/>
            <person name="Zhao L."/>
            <person name="Sherman L."/>
            <person name="Pakrasi H."/>
            <person name="Richardson P."/>
        </authorList>
    </citation>
    <scope>NUCLEOTIDE SEQUENCE</scope>
    <source>
        <strain evidence="5">PCC 7425</strain>
    </source>
</reference>
<gene>
    <name evidence="5" type="ordered locus">Cyan7425_1051</name>
</gene>
<dbReference type="HOGENOM" id="CLU_013985_41_3_3"/>
<comment type="similarity">
    <text evidence="1">Belongs to the acetyltransferase family.</text>
</comment>
<evidence type="ECO:0000256" key="2">
    <source>
        <dbReference type="ARBA" id="ARBA00022679"/>
    </source>
</evidence>
<dbReference type="GO" id="GO:0008080">
    <property type="term" value="F:N-acetyltransferase activity"/>
    <property type="evidence" value="ECO:0007669"/>
    <property type="project" value="UniProtKB-ARBA"/>
</dbReference>
<name>B8HXZ8_CYAP4</name>
<dbReference type="InterPro" id="IPR016181">
    <property type="entry name" value="Acyl_CoA_acyltransferase"/>
</dbReference>
<evidence type="ECO:0000259" key="4">
    <source>
        <dbReference type="PROSITE" id="PS51186"/>
    </source>
</evidence>
<dbReference type="Gene3D" id="3.40.630.30">
    <property type="match status" value="1"/>
</dbReference>
<dbReference type="SUPFAM" id="SSF55729">
    <property type="entry name" value="Acyl-CoA N-acyltransferases (Nat)"/>
    <property type="match status" value="1"/>
</dbReference>
<dbReference type="AlphaFoldDB" id="B8HXZ8"/>
<dbReference type="eggNOG" id="COG0456">
    <property type="taxonomic scope" value="Bacteria"/>
</dbReference>
<evidence type="ECO:0000256" key="1">
    <source>
        <dbReference type="ARBA" id="ARBA00008694"/>
    </source>
</evidence>
<organism evidence="5">
    <name type="scientific">Cyanothece sp. (strain PCC 7425 / ATCC 29141)</name>
    <dbReference type="NCBI Taxonomy" id="395961"/>
    <lineage>
        <taxon>Bacteria</taxon>
        <taxon>Bacillati</taxon>
        <taxon>Cyanobacteriota</taxon>
        <taxon>Cyanophyceae</taxon>
        <taxon>Gomontiellales</taxon>
        <taxon>Cyanothecaceae</taxon>
        <taxon>Cyanothece</taxon>
    </lineage>
</organism>
<dbReference type="PROSITE" id="PS51186">
    <property type="entry name" value="GNAT"/>
    <property type="match status" value="1"/>
</dbReference>
<dbReference type="Pfam" id="PF00583">
    <property type="entry name" value="Acetyltransf_1"/>
    <property type="match status" value="1"/>
</dbReference>
<proteinExistence type="inferred from homology"/>
<evidence type="ECO:0000313" key="5">
    <source>
        <dbReference type="EMBL" id="ACL43437.1"/>
    </source>
</evidence>
<dbReference type="STRING" id="395961.Cyan7425_1051"/>
<evidence type="ECO:0000256" key="3">
    <source>
        <dbReference type="ARBA" id="ARBA00023315"/>
    </source>
</evidence>
<dbReference type="InterPro" id="IPR051016">
    <property type="entry name" value="Diverse_Substrate_AcTransf"/>
</dbReference>
<dbReference type="KEGG" id="cyn:Cyan7425_1051"/>